<name>A0A1X4NMT3_9RHOB</name>
<dbReference type="Proteomes" id="UP000193926">
    <property type="component" value="Unassembled WGS sequence"/>
</dbReference>
<protein>
    <submittedName>
        <fullName evidence="1">Uncharacterized protein</fullName>
    </submittedName>
</protein>
<evidence type="ECO:0000313" key="2">
    <source>
        <dbReference type="Proteomes" id="UP000193926"/>
    </source>
</evidence>
<keyword evidence="2" id="KW-1185">Reference proteome</keyword>
<reference evidence="1 2" key="1">
    <citation type="submission" date="2014-03" db="EMBL/GenBank/DDBJ databases">
        <title>The draft genome sequence of Marivita geojedonensis KCTC 23882.</title>
        <authorList>
            <person name="Lai Q."/>
            <person name="Shao Z."/>
        </authorList>
    </citation>
    <scope>NUCLEOTIDE SEQUENCE [LARGE SCALE GENOMIC DNA]</scope>
    <source>
        <strain evidence="1 2">DPG-138</strain>
    </source>
</reference>
<sequence length="103" mass="11457">MNRCQTETEDMKRFFAALMIAALPAGVSAETLAEVIATYVTDFEIVKLDIETRDSIRAIHGRSDLAHGMKVLLIHDELQDAGALIHADMHHRSPQPFQLSKAD</sequence>
<gene>
    <name evidence="1" type="ORF">MGEO_07340</name>
</gene>
<dbReference type="AlphaFoldDB" id="A0A1X4NMT3"/>
<dbReference type="STRING" id="1123756.MGEO_07340"/>
<comment type="caution">
    <text evidence="1">The sequence shown here is derived from an EMBL/GenBank/DDBJ whole genome shotgun (WGS) entry which is preliminary data.</text>
</comment>
<proteinExistence type="predicted"/>
<dbReference type="EMBL" id="JFKC01000004">
    <property type="protein sequence ID" value="OSQ51714.1"/>
    <property type="molecule type" value="Genomic_DNA"/>
</dbReference>
<organism evidence="1 2">
    <name type="scientific">Marivita geojedonensis</name>
    <dbReference type="NCBI Taxonomy" id="1123756"/>
    <lineage>
        <taxon>Bacteria</taxon>
        <taxon>Pseudomonadati</taxon>
        <taxon>Pseudomonadota</taxon>
        <taxon>Alphaproteobacteria</taxon>
        <taxon>Rhodobacterales</taxon>
        <taxon>Roseobacteraceae</taxon>
        <taxon>Marivita</taxon>
    </lineage>
</organism>
<evidence type="ECO:0000313" key="1">
    <source>
        <dbReference type="EMBL" id="OSQ51714.1"/>
    </source>
</evidence>
<accession>A0A1X4NMT3</accession>